<evidence type="ECO:0000313" key="9">
    <source>
        <dbReference type="Proteomes" id="UP000315167"/>
    </source>
</evidence>
<dbReference type="OrthoDB" id="9793824at2"/>
<keyword evidence="5 6" id="KW-0472">Membrane</keyword>
<organism evidence="8 9">
    <name type="scientific">Luteimonas cucumeris</name>
    <dbReference type="NCBI Taxonomy" id="985012"/>
    <lineage>
        <taxon>Bacteria</taxon>
        <taxon>Pseudomonadati</taxon>
        <taxon>Pseudomonadota</taxon>
        <taxon>Gammaproteobacteria</taxon>
        <taxon>Lysobacterales</taxon>
        <taxon>Lysobacteraceae</taxon>
        <taxon>Luteimonas</taxon>
    </lineage>
</organism>
<sequence>MAEGSTRPAGFWQRYVAWSLDAAIVAVPTLLFSMAGLRMHLQALVGDFVSLTMMLAQRLVDGLMQGTQVMQLASSLAHEPALQAAMATILDDLRVLLLPPVAWFALFAACYWIGFERSPWQATPGKRALGLRVTDIDGEALDWRRATARHFAAAPSWLLLNLGHALAAWTPQKRALHDYIASTRVAADRGAVLPLWAKAWLLLQAMAALALGAWFYLSLLGALRSAIDSAPY</sequence>
<protein>
    <submittedName>
        <fullName evidence="8">RDD family protein</fullName>
    </submittedName>
</protein>
<keyword evidence="2" id="KW-1003">Cell membrane</keyword>
<dbReference type="Pfam" id="PF06271">
    <property type="entry name" value="RDD"/>
    <property type="match status" value="1"/>
</dbReference>
<comment type="subcellular location">
    <subcellularLocation>
        <location evidence="1">Cell membrane</location>
        <topology evidence="1">Multi-pass membrane protein</topology>
    </subcellularLocation>
</comment>
<evidence type="ECO:0000256" key="6">
    <source>
        <dbReference type="SAM" id="Phobius"/>
    </source>
</evidence>
<dbReference type="Proteomes" id="UP000315167">
    <property type="component" value="Unassembled WGS sequence"/>
</dbReference>
<keyword evidence="4 6" id="KW-1133">Transmembrane helix</keyword>
<dbReference type="PANTHER" id="PTHR36115">
    <property type="entry name" value="PROLINE-RICH ANTIGEN HOMOLOG-RELATED"/>
    <property type="match status" value="1"/>
</dbReference>
<dbReference type="InterPro" id="IPR010432">
    <property type="entry name" value="RDD"/>
</dbReference>
<accession>A0A562KUS3</accession>
<dbReference type="PANTHER" id="PTHR36115:SF9">
    <property type="entry name" value="LMO1584 PROTEIN"/>
    <property type="match status" value="1"/>
</dbReference>
<keyword evidence="3 6" id="KW-0812">Transmembrane</keyword>
<dbReference type="InterPro" id="IPR051791">
    <property type="entry name" value="Pra-immunoreactive"/>
</dbReference>
<evidence type="ECO:0000259" key="7">
    <source>
        <dbReference type="Pfam" id="PF06271"/>
    </source>
</evidence>
<evidence type="ECO:0000256" key="5">
    <source>
        <dbReference type="ARBA" id="ARBA00023136"/>
    </source>
</evidence>
<evidence type="ECO:0000256" key="2">
    <source>
        <dbReference type="ARBA" id="ARBA00022475"/>
    </source>
</evidence>
<keyword evidence="9" id="KW-1185">Reference proteome</keyword>
<evidence type="ECO:0000313" key="8">
    <source>
        <dbReference type="EMBL" id="TWH99107.1"/>
    </source>
</evidence>
<gene>
    <name evidence="8" type="ORF">IP90_03198</name>
</gene>
<evidence type="ECO:0000256" key="4">
    <source>
        <dbReference type="ARBA" id="ARBA00022989"/>
    </source>
</evidence>
<dbReference type="AlphaFoldDB" id="A0A562KUS3"/>
<comment type="caution">
    <text evidence="8">The sequence shown here is derived from an EMBL/GenBank/DDBJ whole genome shotgun (WGS) entry which is preliminary data.</text>
</comment>
<feature type="transmembrane region" description="Helical" evidence="6">
    <location>
        <begin position="15"/>
        <end position="37"/>
    </location>
</feature>
<proteinExistence type="predicted"/>
<evidence type="ECO:0000256" key="3">
    <source>
        <dbReference type="ARBA" id="ARBA00022692"/>
    </source>
</evidence>
<feature type="transmembrane region" description="Helical" evidence="6">
    <location>
        <begin position="95"/>
        <end position="114"/>
    </location>
</feature>
<feature type="transmembrane region" description="Helical" evidence="6">
    <location>
        <begin position="199"/>
        <end position="223"/>
    </location>
</feature>
<reference evidence="8 9" key="1">
    <citation type="journal article" date="2015" name="Stand. Genomic Sci.">
        <title>Genomic Encyclopedia of Bacterial and Archaeal Type Strains, Phase III: the genomes of soil and plant-associated and newly described type strains.</title>
        <authorList>
            <person name="Whitman W.B."/>
            <person name="Woyke T."/>
            <person name="Klenk H.P."/>
            <person name="Zhou Y."/>
            <person name="Lilburn T.G."/>
            <person name="Beck B.J."/>
            <person name="De Vos P."/>
            <person name="Vandamme P."/>
            <person name="Eisen J.A."/>
            <person name="Garrity G."/>
            <person name="Hugenholtz P."/>
            <person name="Kyrpides N.C."/>
        </authorList>
    </citation>
    <scope>NUCLEOTIDE SEQUENCE [LARGE SCALE GENOMIC DNA]</scope>
    <source>
        <strain evidence="8 9">CGMCC 1.10821</strain>
    </source>
</reference>
<dbReference type="GO" id="GO:0005886">
    <property type="term" value="C:plasma membrane"/>
    <property type="evidence" value="ECO:0007669"/>
    <property type="project" value="UniProtKB-SubCell"/>
</dbReference>
<name>A0A562KUS3_9GAMM</name>
<dbReference type="EMBL" id="VLKN01000013">
    <property type="protein sequence ID" value="TWH99107.1"/>
    <property type="molecule type" value="Genomic_DNA"/>
</dbReference>
<dbReference type="RefSeq" id="WP_144900682.1">
    <property type="nucleotide sequence ID" value="NZ_VLKN01000013.1"/>
</dbReference>
<evidence type="ECO:0000256" key="1">
    <source>
        <dbReference type="ARBA" id="ARBA00004651"/>
    </source>
</evidence>
<feature type="domain" description="RDD" evidence="7">
    <location>
        <begin position="8"/>
        <end position="181"/>
    </location>
</feature>